<evidence type="ECO:0000256" key="1">
    <source>
        <dbReference type="ARBA" id="ARBA00004167"/>
    </source>
</evidence>
<keyword evidence="5 16" id="KW-0732">Signal</keyword>
<dbReference type="PRINTS" id="PR00109">
    <property type="entry name" value="TYRKINASE"/>
</dbReference>
<dbReference type="AlphaFoldDB" id="A0AA85K2X1"/>
<dbReference type="GO" id="GO:0004714">
    <property type="term" value="F:transmembrane receptor protein tyrosine kinase activity"/>
    <property type="evidence" value="ECO:0007669"/>
    <property type="project" value="UniProtKB-EC"/>
</dbReference>
<dbReference type="FunFam" id="1.10.510.10:FF:000554">
    <property type="entry name" value="Predicted protein"/>
    <property type="match status" value="1"/>
</dbReference>
<dbReference type="PROSITE" id="PS50011">
    <property type="entry name" value="PROTEIN_KINASE_DOM"/>
    <property type="match status" value="1"/>
</dbReference>
<feature type="domain" description="Protein kinase" evidence="17">
    <location>
        <begin position="308"/>
        <end position="583"/>
    </location>
</feature>
<dbReference type="PANTHER" id="PTHR24416">
    <property type="entry name" value="TYROSINE-PROTEIN KINASE RECEPTOR"/>
    <property type="match status" value="1"/>
</dbReference>
<reference evidence="19" key="2">
    <citation type="submission" date="2023-11" db="UniProtKB">
        <authorList>
            <consortium name="WormBaseParasite"/>
        </authorList>
    </citation>
    <scope>IDENTIFICATION</scope>
</reference>
<evidence type="ECO:0000256" key="4">
    <source>
        <dbReference type="ARBA" id="ARBA00022692"/>
    </source>
</evidence>
<evidence type="ECO:0000256" key="3">
    <source>
        <dbReference type="ARBA" id="ARBA00022679"/>
    </source>
</evidence>
<evidence type="ECO:0000256" key="13">
    <source>
        <dbReference type="ARBA" id="ARBA00051243"/>
    </source>
</evidence>
<keyword evidence="12" id="KW-0675">Receptor</keyword>
<dbReference type="GO" id="GO:0007169">
    <property type="term" value="P:cell surface receptor protein tyrosine kinase signaling pathway"/>
    <property type="evidence" value="ECO:0007669"/>
    <property type="project" value="TreeGrafter"/>
</dbReference>
<dbReference type="GO" id="GO:0005524">
    <property type="term" value="F:ATP binding"/>
    <property type="evidence" value="ECO:0007669"/>
    <property type="project" value="UniProtKB-UniRule"/>
</dbReference>
<keyword evidence="4 15" id="KW-0812">Transmembrane</keyword>
<evidence type="ECO:0000256" key="6">
    <source>
        <dbReference type="ARBA" id="ARBA00022741"/>
    </source>
</evidence>
<dbReference type="InterPro" id="IPR011009">
    <property type="entry name" value="Kinase-like_dom_sf"/>
</dbReference>
<dbReference type="InterPro" id="IPR020635">
    <property type="entry name" value="Tyr_kinase_cat_dom"/>
</dbReference>
<feature type="binding site" evidence="14">
    <location>
        <position position="345"/>
    </location>
    <ligand>
        <name>ATP</name>
        <dbReference type="ChEBI" id="CHEBI:30616"/>
    </ligand>
</feature>
<evidence type="ECO:0000256" key="14">
    <source>
        <dbReference type="PROSITE-ProRule" id="PRU10141"/>
    </source>
</evidence>
<evidence type="ECO:0000313" key="18">
    <source>
        <dbReference type="Proteomes" id="UP000050795"/>
    </source>
</evidence>
<dbReference type="GO" id="GO:0005886">
    <property type="term" value="C:plasma membrane"/>
    <property type="evidence" value="ECO:0007669"/>
    <property type="project" value="TreeGrafter"/>
</dbReference>
<name>A0AA85K2X1_TRIRE</name>
<evidence type="ECO:0000256" key="12">
    <source>
        <dbReference type="ARBA" id="ARBA00023170"/>
    </source>
</evidence>
<evidence type="ECO:0000256" key="15">
    <source>
        <dbReference type="SAM" id="Phobius"/>
    </source>
</evidence>
<protein>
    <recommendedName>
        <fullName evidence="17">Protein kinase domain-containing protein</fullName>
    </recommendedName>
</protein>
<feature type="signal peptide" evidence="16">
    <location>
        <begin position="1"/>
        <end position="17"/>
    </location>
</feature>
<keyword evidence="9 15" id="KW-1133">Transmembrane helix</keyword>
<comment type="catalytic activity">
    <reaction evidence="13">
        <text>L-tyrosyl-[protein] + ATP = O-phospho-L-tyrosyl-[protein] + ADP + H(+)</text>
        <dbReference type="Rhea" id="RHEA:10596"/>
        <dbReference type="Rhea" id="RHEA-COMP:10136"/>
        <dbReference type="Rhea" id="RHEA-COMP:20101"/>
        <dbReference type="ChEBI" id="CHEBI:15378"/>
        <dbReference type="ChEBI" id="CHEBI:30616"/>
        <dbReference type="ChEBI" id="CHEBI:46858"/>
        <dbReference type="ChEBI" id="CHEBI:61978"/>
        <dbReference type="ChEBI" id="CHEBI:456216"/>
        <dbReference type="EC" id="2.7.10.1"/>
    </reaction>
</comment>
<reference evidence="18" key="1">
    <citation type="submission" date="2022-06" db="EMBL/GenBank/DDBJ databases">
        <authorList>
            <person name="Berger JAMES D."/>
            <person name="Berger JAMES D."/>
        </authorList>
    </citation>
    <scope>NUCLEOTIDE SEQUENCE [LARGE SCALE GENOMIC DNA]</scope>
</reference>
<dbReference type="InterPro" id="IPR000719">
    <property type="entry name" value="Prot_kinase_dom"/>
</dbReference>
<dbReference type="InterPro" id="IPR001245">
    <property type="entry name" value="Ser-Thr/Tyr_kinase_cat_dom"/>
</dbReference>
<keyword evidence="18" id="KW-1185">Reference proteome</keyword>
<dbReference type="CDD" id="cd00192">
    <property type="entry name" value="PTKc"/>
    <property type="match status" value="1"/>
</dbReference>
<dbReference type="PROSITE" id="PS00109">
    <property type="entry name" value="PROTEIN_KINASE_TYR"/>
    <property type="match status" value="1"/>
</dbReference>
<dbReference type="PANTHER" id="PTHR24416:SF550">
    <property type="entry name" value="FIBROBLAST GROWTH FACTOR RECEPTOR HOMOLOG 1-RELATED"/>
    <property type="match status" value="1"/>
</dbReference>
<keyword evidence="6 14" id="KW-0547">Nucleotide-binding</keyword>
<keyword evidence="8 14" id="KW-0067">ATP-binding</keyword>
<dbReference type="Proteomes" id="UP000050795">
    <property type="component" value="Unassembled WGS sequence"/>
</dbReference>
<proteinExistence type="predicted"/>
<dbReference type="InterPro" id="IPR008266">
    <property type="entry name" value="Tyr_kinase_AS"/>
</dbReference>
<keyword evidence="2" id="KW-0597">Phosphoprotein</keyword>
<dbReference type="WBParaSite" id="TREG1_69540.1">
    <property type="protein sequence ID" value="TREG1_69540.1"/>
    <property type="gene ID" value="TREG1_69540"/>
</dbReference>
<dbReference type="Gene3D" id="3.30.200.20">
    <property type="entry name" value="Phosphorylase Kinase, domain 1"/>
    <property type="match status" value="1"/>
</dbReference>
<keyword evidence="11" id="KW-0829">Tyrosine-protein kinase</keyword>
<dbReference type="Gene3D" id="1.10.510.10">
    <property type="entry name" value="Transferase(Phosphotransferase) domain 1"/>
    <property type="match status" value="1"/>
</dbReference>
<dbReference type="SUPFAM" id="SSF56112">
    <property type="entry name" value="Protein kinase-like (PK-like)"/>
    <property type="match status" value="1"/>
</dbReference>
<dbReference type="GO" id="GO:0043235">
    <property type="term" value="C:receptor complex"/>
    <property type="evidence" value="ECO:0007669"/>
    <property type="project" value="TreeGrafter"/>
</dbReference>
<keyword evidence="10 15" id="KW-0472">Membrane</keyword>
<accession>A0AA85K2X1</accession>
<evidence type="ECO:0000256" key="2">
    <source>
        <dbReference type="ARBA" id="ARBA00022553"/>
    </source>
</evidence>
<feature type="transmembrane region" description="Helical" evidence="15">
    <location>
        <begin position="166"/>
        <end position="191"/>
    </location>
</feature>
<evidence type="ECO:0000256" key="5">
    <source>
        <dbReference type="ARBA" id="ARBA00022729"/>
    </source>
</evidence>
<dbReference type="SMART" id="SM00219">
    <property type="entry name" value="TyrKc"/>
    <property type="match status" value="1"/>
</dbReference>
<evidence type="ECO:0000256" key="10">
    <source>
        <dbReference type="ARBA" id="ARBA00023136"/>
    </source>
</evidence>
<evidence type="ECO:0000256" key="16">
    <source>
        <dbReference type="SAM" id="SignalP"/>
    </source>
</evidence>
<dbReference type="InterPro" id="IPR050122">
    <property type="entry name" value="RTK"/>
</dbReference>
<evidence type="ECO:0000256" key="9">
    <source>
        <dbReference type="ARBA" id="ARBA00022989"/>
    </source>
</evidence>
<comment type="subcellular location">
    <subcellularLocation>
        <location evidence="1">Membrane</location>
        <topology evidence="1">Single-pass membrane protein</topology>
    </subcellularLocation>
</comment>
<sequence>MFLPLHLCLVFASFTMAISTTNYNSPKNFKFNSDAVVCAGEYYEFECQLEKFPLDGLLAIYKLENQFVPANLSAEETQVANSFGKEPLPGLVIDTLRDIFEKHGIQKRNRTYDKDNRIFKYIHGPLNDNDSGLYYCRFIIPDGVSNMISPYMKLTVDTNCPKGWKYWIHSLIPYICLLLFLSIIAIFIYIWRRKSVFTVYRLISISRSIEYYEPIMKLRDIDSNAYTSDPIHEPVIKTKTVVTRHPPRFITDLREKILHRTTYLDRQPHSYVYPDSDDAHRIKQLNDRFLASYRLEKDGDYEFCRHNLQLIGRLGSGAFGIVYRGIAKDLPKGPKISGSLDVAVKTLRDEFTEGDIYEFLREMDIMKQLSHKHVIELYGVCTENGSPFLIMEYAPYGNLKSYLYRHRKIWTNREKLNIVLLCFGHQVASGMKYLESKYLIHRDLAARNILVGRQYTLKIADFGMTRYSETYYRKIKSGRVPVKWLAPECLMDRIYTIKSDVWSFGVLLWEVFTLGSTPFPNTEITEIIRLIQSGVRNPKPVLASNEIYELMCNCWKAEPAERLSFTELVDLLELHINQTDPMMLTVGQEELLTKYIHEYLRNNSDGQESVVYSNLIPNSMDNNISSSNNSDNNNSNNNFTDDFKTVHIC</sequence>
<feature type="chain" id="PRO_5041641057" description="Protein kinase domain-containing protein" evidence="16">
    <location>
        <begin position="18"/>
        <end position="649"/>
    </location>
</feature>
<evidence type="ECO:0000256" key="7">
    <source>
        <dbReference type="ARBA" id="ARBA00022777"/>
    </source>
</evidence>
<keyword evidence="3" id="KW-0808">Transferase</keyword>
<evidence type="ECO:0000256" key="11">
    <source>
        <dbReference type="ARBA" id="ARBA00023137"/>
    </source>
</evidence>
<dbReference type="Pfam" id="PF07714">
    <property type="entry name" value="PK_Tyr_Ser-Thr"/>
    <property type="match status" value="1"/>
</dbReference>
<keyword evidence="7" id="KW-0418">Kinase</keyword>
<dbReference type="InterPro" id="IPR017441">
    <property type="entry name" value="Protein_kinase_ATP_BS"/>
</dbReference>
<evidence type="ECO:0000313" key="19">
    <source>
        <dbReference type="WBParaSite" id="TREG1_69540.1"/>
    </source>
</evidence>
<organism evidence="18 19">
    <name type="scientific">Trichobilharzia regenti</name>
    <name type="common">Nasal bird schistosome</name>
    <dbReference type="NCBI Taxonomy" id="157069"/>
    <lineage>
        <taxon>Eukaryota</taxon>
        <taxon>Metazoa</taxon>
        <taxon>Spiralia</taxon>
        <taxon>Lophotrochozoa</taxon>
        <taxon>Platyhelminthes</taxon>
        <taxon>Trematoda</taxon>
        <taxon>Digenea</taxon>
        <taxon>Strigeidida</taxon>
        <taxon>Schistosomatoidea</taxon>
        <taxon>Schistosomatidae</taxon>
        <taxon>Trichobilharzia</taxon>
    </lineage>
</organism>
<evidence type="ECO:0000259" key="17">
    <source>
        <dbReference type="PROSITE" id="PS50011"/>
    </source>
</evidence>
<evidence type="ECO:0000256" key="8">
    <source>
        <dbReference type="ARBA" id="ARBA00022840"/>
    </source>
</evidence>
<dbReference type="PROSITE" id="PS00107">
    <property type="entry name" value="PROTEIN_KINASE_ATP"/>
    <property type="match status" value="1"/>
</dbReference>